<evidence type="ECO:0000313" key="2">
    <source>
        <dbReference type="Proteomes" id="UP000694864"/>
    </source>
</evidence>
<name>A0ABM0VZM3_CAMSA</name>
<dbReference type="GeneID" id="104744320"/>
<keyword evidence="2" id="KW-1185">Reference proteome</keyword>
<feature type="region of interest" description="Disordered" evidence="1">
    <location>
        <begin position="19"/>
        <end position="46"/>
    </location>
</feature>
<organism evidence="2 3">
    <name type="scientific">Camelina sativa</name>
    <name type="common">False flax</name>
    <name type="synonym">Myagrum sativum</name>
    <dbReference type="NCBI Taxonomy" id="90675"/>
    <lineage>
        <taxon>Eukaryota</taxon>
        <taxon>Viridiplantae</taxon>
        <taxon>Streptophyta</taxon>
        <taxon>Embryophyta</taxon>
        <taxon>Tracheophyta</taxon>
        <taxon>Spermatophyta</taxon>
        <taxon>Magnoliopsida</taxon>
        <taxon>eudicotyledons</taxon>
        <taxon>Gunneridae</taxon>
        <taxon>Pentapetalae</taxon>
        <taxon>rosids</taxon>
        <taxon>malvids</taxon>
        <taxon>Brassicales</taxon>
        <taxon>Brassicaceae</taxon>
        <taxon>Camelineae</taxon>
        <taxon>Camelina</taxon>
    </lineage>
</organism>
<evidence type="ECO:0000313" key="3">
    <source>
        <dbReference type="RefSeq" id="XP_010463649.1"/>
    </source>
</evidence>
<protein>
    <submittedName>
        <fullName evidence="3">Uncharacterized protein LOC104744320</fullName>
    </submittedName>
</protein>
<reference evidence="2" key="1">
    <citation type="journal article" date="2014" name="Nat. Commun.">
        <title>The emerging biofuel crop Camelina sativa retains a highly undifferentiated hexaploid genome structure.</title>
        <authorList>
            <person name="Kagale S."/>
            <person name="Koh C."/>
            <person name="Nixon J."/>
            <person name="Bollina V."/>
            <person name="Clarke W.E."/>
            <person name="Tuteja R."/>
            <person name="Spillane C."/>
            <person name="Robinson S.J."/>
            <person name="Links M.G."/>
            <person name="Clarke C."/>
            <person name="Higgins E.E."/>
            <person name="Huebert T."/>
            <person name="Sharpe A.G."/>
            <person name="Parkin I.A."/>
        </authorList>
    </citation>
    <scope>NUCLEOTIDE SEQUENCE [LARGE SCALE GENOMIC DNA]</scope>
    <source>
        <strain evidence="2">cv. DH55</strain>
    </source>
</reference>
<feature type="compositionally biased region" description="Low complexity" evidence="1">
    <location>
        <begin position="21"/>
        <end position="36"/>
    </location>
</feature>
<dbReference type="Proteomes" id="UP000694864">
    <property type="component" value="Chromosome 15"/>
</dbReference>
<accession>A0ABM0VZM3</accession>
<gene>
    <name evidence="3" type="primary">LOC104744320</name>
</gene>
<dbReference type="RefSeq" id="XP_010463649.1">
    <property type="nucleotide sequence ID" value="XM_010465347.1"/>
</dbReference>
<proteinExistence type="predicted"/>
<evidence type="ECO:0000256" key="1">
    <source>
        <dbReference type="SAM" id="MobiDB-lite"/>
    </source>
</evidence>
<reference evidence="3" key="2">
    <citation type="submission" date="2025-08" db="UniProtKB">
        <authorList>
            <consortium name="RefSeq"/>
        </authorList>
    </citation>
    <scope>IDENTIFICATION</scope>
    <source>
        <tissue evidence="3">Leaf</tissue>
    </source>
</reference>
<sequence length="125" mass="14194">MSPSLKSVFAQLQRQSRLVRGSSRNFSSTTRNNNASNGGGGGAVQDRGPMVTLCKFRFSSSVVLGYFVGAGFEIMELSKTSRRLYEKKSPSWKNLRSNWSRICIRRFFMDPRINEFRRKALCLVS</sequence>